<dbReference type="Gene3D" id="1.10.287.210">
    <property type="match status" value="1"/>
</dbReference>
<evidence type="ECO:0000256" key="2">
    <source>
        <dbReference type="SAM" id="Phobius"/>
    </source>
</evidence>
<keyword evidence="2" id="KW-1133">Transmembrane helix</keyword>
<keyword evidence="2" id="KW-0812">Transmembrane</keyword>
<keyword evidence="4" id="KW-1185">Reference proteome</keyword>
<keyword evidence="1" id="KW-1015">Disulfide bond</keyword>
<organism evidence="3 4">
    <name type="scientific">Cochlearius cochlearius</name>
    <name type="common">Boat-billed heron</name>
    <dbReference type="NCBI Taxonomy" id="110676"/>
    <lineage>
        <taxon>Eukaryota</taxon>
        <taxon>Metazoa</taxon>
        <taxon>Chordata</taxon>
        <taxon>Craniata</taxon>
        <taxon>Vertebrata</taxon>
        <taxon>Euteleostomi</taxon>
        <taxon>Archelosauria</taxon>
        <taxon>Archosauria</taxon>
        <taxon>Dinosauria</taxon>
        <taxon>Saurischia</taxon>
        <taxon>Theropoda</taxon>
        <taxon>Coelurosauria</taxon>
        <taxon>Aves</taxon>
        <taxon>Neognathae</taxon>
        <taxon>Neoaves</taxon>
        <taxon>Aequornithes</taxon>
        <taxon>Pelecaniformes</taxon>
        <taxon>Ardeidae</taxon>
        <taxon>Cochlearius</taxon>
    </lineage>
</organism>
<dbReference type="PANTHER" id="PTHR10424">
    <property type="entry name" value="VIRAL ENVELOPE PROTEIN"/>
    <property type="match status" value="1"/>
</dbReference>
<dbReference type="Pfam" id="PF03708">
    <property type="entry name" value="Avian_gp85"/>
    <property type="match status" value="1"/>
</dbReference>
<dbReference type="EMBL" id="VWPP01000048">
    <property type="protein sequence ID" value="NXE74557.1"/>
    <property type="molecule type" value="Genomic_DNA"/>
</dbReference>
<evidence type="ECO:0000313" key="4">
    <source>
        <dbReference type="Proteomes" id="UP000525205"/>
    </source>
</evidence>
<dbReference type="InterPro" id="IPR005166">
    <property type="entry name" value="RSV_p95_env"/>
</dbReference>
<proteinExistence type="predicted"/>
<reference evidence="3 4" key="1">
    <citation type="submission" date="2019-09" db="EMBL/GenBank/DDBJ databases">
        <title>Bird 10,000 Genomes (B10K) Project - Family phase.</title>
        <authorList>
            <person name="Zhang G."/>
        </authorList>
    </citation>
    <scope>NUCLEOTIDE SEQUENCE [LARGE SCALE GENOMIC DNA]</scope>
    <source>
        <strain evidence="3">B10K-CU-031-03</strain>
        <tissue evidence="3">Muscle</tissue>
    </source>
</reference>
<dbReference type="AlphaFoldDB" id="A0A7K8P5I7"/>
<name>A0A7K8P5I7_COCCO</name>
<evidence type="ECO:0000313" key="3">
    <source>
        <dbReference type="EMBL" id="NXE74557.1"/>
    </source>
</evidence>
<dbReference type="PANTHER" id="PTHR10424:SF73">
    <property type="entry name" value="ENDOGENOUS RETROVIRUS GROUP FC1 ENV POLYPROTEIN-RELATED"/>
    <property type="match status" value="1"/>
</dbReference>
<dbReference type="SUPFAM" id="SSF58069">
    <property type="entry name" value="Virus ectodomain"/>
    <property type="match status" value="1"/>
</dbReference>
<protein>
    <submittedName>
        <fullName evidence="3">SYNA protein</fullName>
    </submittedName>
</protein>
<gene>
    <name evidence="3" type="primary">Syna_0</name>
    <name evidence="3" type="ORF">COCCOC_R15392</name>
</gene>
<evidence type="ECO:0000256" key="1">
    <source>
        <dbReference type="ARBA" id="ARBA00023157"/>
    </source>
</evidence>
<dbReference type="InterPro" id="IPR018154">
    <property type="entry name" value="TLV/ENV_coat_polyprotein"/>
</dbReference>
<keyword evidence="2" id="KW-0472">Membrane</keyword>
<dbReference type="Proteomes" id="UP000525205">
    <property type="component" value="Unassembled WGS sequence"/>
</dbReference>
<dbReference type="Pfam" id="PF00429">
    <property type="entry name" value="TLV_coat"/>
    <property type="match status" value="1"/>
</dbReference>
<feature type="non-terminal residue" evidence="3">
    <location>
        <position position="1"/>
    </location>
</feature>
<sequence>TSKAYYDYQDVGAFCGTNDTGRQGLGALGAEARVPHSIWNNGTPKAVPPDVFLICGDRAWQGIPSNVIGGPCYFGKLTLLAPDQNWWRNVSQEENLIRRKRGVTGLSPTCDDQVTLLSPTERVFLSLFVPGAAAGRALKELGKLACWAENQAKVTTEIRESLLEDQDSLHHAVLQNRAAIDFLLLAQGHSCEDFEGMCCMNLSDHSESIHKQLQWLKEHANKIRQTQGVLDEWLTNLKLPPWLTSLFTEGLRILITLVIVGLCLCLAFS</sequence>
<accession>A0A7K8P5I7</accession>
<feature type="non-terminal residue" evidence="3">
    <location>
        <position position="269"/>
    </location>
</feature>
<feature type="transmembrane region" description="Helical" evidence="2">
    <location>
        <begin position="250"/>
        <end position="268"/>
    </location>
</feature>
<comment type="caution">
    <text evidence="3">The sequence shown here is derived from an EMBL/GenBank/DDBJ whole genome shotgun (WGS) entry which is preliminary data.</text>
</comment>